<proteinExistence type="inferred from homology"/>
<sequence>MYNGTRFEVMQSFKVQDGEDVSQLSWDREGKFVLATVNKDGGQAKLYIINHASRRRSSIAQIIDHPQAESSTPLVFTAKFHPVDPLFISVAGDTVWIWRKGTIQSKWQDTHVLKINAYIGRNYYMQRPLICFDGSGEMLAVCEGDDSVSVWSFVPEEMIRRPEMKLLTRCNDLERIVSLDWMKNTIVVANQISTCVYTVNKNLLINGTGNLKLKCKRSNHTHFYEQLCMKIDPRRTDYIATGGKDGYATVWKCVDKKDTVPMRRRNYLAEAAYYQTEVSPPPSDSEDQTGDDDNDVRTLIRCETSDEDETDKENVKEHKEPSKGEAVAGATQEEYASVGALPLDMLKIPIGKRMFCNKQFSMKPIAAVGFYMEHTLARYKFEQFGDLIYRNAIDKLVNKFDHPKEILQWRFDSKYMIRGLVLDKNKGNILKIDKYNSVEVAFHGLNAISKEEIANVYGNKMFIQDSFTEPDYAIVDNVFSNVEAYLFSQLVTFKDKNGEAKYEVLHRNVRHAIDMCCREGCLEQEIQKDPSRYIHMDPAIIAMLRMIRESGRRTFLLVGYFDVVITRCLKPCFFNDDQAALLAVEVESGKLINVDIEASEMRRSSQPLEQRQKVYQGGNAFHIQRLLAVESSSQIFYVSQQLYEDVLPSKKDQGWRTMLVIPELEQETEVFAESSSMREELGRLRMKRSSITNEIHHCSRSLRYQALVEKNKESEAYVHSKKMFEDKHQNLVVQLDELNLMEQVIRRNYHEKFNLHWGQIMKAGFKDSRFANQVMTIPCLYTSSITNLTHYDWEVEISPQEDDTAYELSDLDLT</sequence>
<comment type="similarity">
    <text evidence="1">Belongs to the 5'(3')-deoxyribonucleotidase family.</text>
</comment>
<evidence type="ECO:0000256" key="5">
    <source>
        <dbReference type="SAM" id="MobiDB-lite"/>
    </source>
</evidence>
<reference evidence="6" key="3">
    <citation type="submission" date="2022-01" db="UniProtKB">
        <authorList>
            <consortium name="EnsemblPlants"/>
        </authorList>
    </citation>
    <scope>IDENTIFICATION</scope>
    <source>
        <strain evidence="6">subsp. vulgare</strain>
    </source>
</reference>
<dbReference type="InterPro" id="IPR015943">
    <property type="entry name" value="WD40/YVTN_repeat-like_dom_sf"/>
</dbReference>
<keyword evidence="7" id="KW-1185">Reference proteome</keyword>
<dbReference type="Gene3D" id="3.40.50.1000">
    <property type="entry name" value="HAD superfamily/HAD-like"/>
    <property type="match status" value="1"/>
</dbReference>
<dbReference type="InterPro" id="IPR036412">
    <property type="entry name" value="HAD-like_sf"/>
</dbReference>
<keyword evidence="3" id="KW-0378">Hydrolase</keyword>
<feature type="compositionally biased region" description="Basic and acidic residues" evidence="5">
    <location>
        <begin position="312"/>
        <end position="323"/>
    </location>
</feature>
<dbReference type="PANTHER" id="PTHR12103">
    <property type="entry name" value="5'-NUCLEOTIDASE DOMAIN-CONTAINING"/>
    <property type="match status" value="1"/>
</dbReference>
<name>A0A8I6XY27_HORVV</name>
<dbReference type="SUPFAM" id="SSF50978">
    <property type="entry name" value="WD40 repeat-like"/>
    <property type="match status" value="1"/>
</dbReference>
<dbReference type="GO" id="GO:0046872">
    <property type="term" value="F:metal ion binding"/>
    <property type="evidence" value="ECO:0007669"/>
    <property type="project" value="UniProtKB-KW"/>
</dbReference>
<evidence type="ECO:0000313" key="7">
    <source>
        <dbReference type="Proteomes" id="UP000011116"/>
    </source>
</evidence>
<accession>A0A8I6XY27</accession>
<dbReference type="Gene3D" id="2.130.10.10">
    <property type="entry name" value="YVTN repeat-like/Quinoprotein amine dehydrogenase"/>
    <property type="match status" value="2"/>
</dbReference>
<feature type="region of interest" description="Disordered" evidence="5">
    <location>
        <begin position="273"/>
        <end position="330"/>
    </location>
</feature>
<dbReference type="InterPro" id="IPR023214">
    <property type="entry name" value="HAD_sf"/>
</dbReference>
<dbReference type="EnsemblPlants" id="HORVU.MOREX.r3.5HG0475330.1">
    <property type="protein sequence ID" value="HORVU.MOREX.r3.5HG0475330.1"/>
    <property type="gene ID" value="HORVU.MOREX.r3.5HG0475330"/>
</dbReference>
<dbReference type="PANTHER" id="PTHR12103:SF15">
    <property type="entry name" value="CYTOSOLIC PURINE 5'-NUCLEOTIDASE"/>
    <property type="match status" value="1"/>
</dbReference>
<evidence type="ECO:0000313" key="6">
    <source>
        <dbReference type="EnsemblPlants" id="HORVU.MOREX.r3.5HG0475330.1"/>
    </source>
</evidence>
<feature type="compositionally biased region" description="Acidic residues" evidence="5">
    <location>
        <begin position="284"/>
        <end position="294"/>
    </location>
</feature>
<keyword evidence="4" id="KW-0460">Magnesium</keyword>
<evidence type="ECO:0000256" key="2">
    <source>
        <dbReference type="ARBA" id="ARBA00022723"/>
    </source>
</evidence>
<dbReference type="InterPro" id="IPR036322">
    <property type="entry name" value="WD40_repeat_dom_sf"/>
</dbReference>
<dbReference type="InterPro" id="IPR008380">
    <property type="entry name" value="HAD-SF_hydro_IG_5-nucl"/>
</dbReference>
<evidence type="ECO:0000256" key="4">
    <source>
        <dbReference type="ARBA" id="ARBA00022842"/>
    </source>
</evidence>
<reference evidence="7" key="1">
    <citation type="journal article" date="2012" name="Nature">
        <title>A physical, genetic and functional sequence assembly of the barley genome.</title>
        <authorList>
            <consortium name="The International Barley Genome Sequencing Consortium"/>
            <person name="Mayer K.F."/>
            <person name="Waugh R."/>
            <person name="Brown J.W."/>
            <person name="Schulman A."/>
            <person name="Langridge P."/>
            <person name="Platzer M."/>
            <person name="Fincher G.B."/>
            <person name="Muehlbauer G.J."/>
            <person name="Sato K."/>
            <person name="Close T.J."/>
            <person name="Wise R.P."/>
            <person name="Stein N."/>
        </authorList>
    </citation>
    <scope>NUCLEOTIDE SEQUENCE [LARGE SCALE GENOMIC DNA]</scope>
    <source>
        <strain evidence="7">cv. Morex</strain>
    </source>
</reference>
<dbReference type="Proteomes" id="UP000011116">
    <property type="component" value="Chromosome 5H"/>
</dbReference>
<protein>
    <submittedName>
        <fullName evidence="6">Uncharacterized protein</fullName>
    </submittedName>
</protein>
<organism evidence="6 7">
    <name type="scientific">Hordeum vulgare subsp. vulgare</name>
    <name type="common">Domesticated barley</name>
    <dbReference type="NCBI Taxonomy" id="112509"/>
    <lineage>
        <taxon>Eukaryota</taxon>
        <taxon>Viridiplantae</taxon>
        <taxon>Streptophyta</taxon>
        <taxon>Embryophyta</taxon>
        <taxon>Tracheophyta</taxon>
        <taxon>Spermatophyta</taxon>
        <taxon>Magnoliopsida</taxon>
        <taxon>Liliopsida</taxon>
        <taxon>Poales</taxon>
        <taxon>Poaceae</taxon>
        <taxon>BOP clade</taxon>
        <taxon>Pooideae</taxon>
        <taxon>Triticodae</taxon>
        <taxon>Triticeae</taxon>
        <taxon>Hordeinae</taxon>
        <taxon>Hordeum</taxon>
    </lineage>
</organism>
<feature type="compositionally biased region" description="Basic and acidic residues" evidence="5">
    <location>
        <begin position="295"/>
        <end position="304"/>
    </location>
</feature>
<dbReference type="SMART" id="SM00320">
    <property type="entry name" value="WD40"/>
    <property type="match status" value="3"/>
</dbReference>
<dbReference type="AlphaFoldDB" id="A0A8I6XY27"/>
<dbReference type="Pfam" id="PF05761">
    <property type="entry name" value="5_nucleotid"/>
    <property type="match status" value="2"/>
</dbReference>
<dbReference type="Gramene" id="HORVU.MOREX.r3.5HG0475330.1">
    <property type="protein sequence ID" value="HORVU.MOREX.r3.5HG0475330.1"/>
    <property type="gene ID" value="HORVU.MOREX.r3.5HG0475330"/>
</dbReference>
<keyword evidence="2" id="KW-0479">Metal-binding</keyword>
<evidence type="ECO:0000256" key="1">
    <source>
        <dbReference type="ARBA" id="ARBA00009589"/>
    </source>
</evidence>
<dbReference type="SUPFAM" id="SSF56784">
    <property type="entry name" value="HAD-like"/>
    <property type="match status" value="1"/>
</dbReference>
<dbReference type="SMR" id="A0A8I6XY27"/>
<dbReference type="InterPro" id="IPR001680">
    <property type="entry name" value="WD40_rpt"/>
</dbReference>
<dbReference type="GO" id="GO:0008253">
    <property type="term" value="F:5'-nucleotidase activity"/>
    <property type="evidence" value="ECO:0000318"/>
    <property type="project" value="GO_Central"/>
</dbReference>
<evidence type="ECO:0000256" key="3">
    <source>
        <dbReference type="ARBA" id="ARBA00022801"/>
    </source>
</evidence>
<reference evidence="6" key="2">
    <citation type="submission" date="2020-10" db="EMBL/GenBank/DDBJ databases">
        <authorList>
            <person name="Scholz U."/>
            <person name="Mascher M."/>
            <person name="Fiebig A."/>
        </authorList>
    </citation>
    <scope>NUCLEOTIDE SEQUENCE [LARGE SCALE GENOMIC DNA]</scope>
    <source>
        <strain evidence="6">cv. Morex</strain>
    </source>
</reference>